<dbReference type="Gene3D" id="3.40.50.10140">
    <property type="entry name" value="Toll/interleukin-1 receptor homology (TIR) domain"/>
    <property type="match status" value="1"/>
</dbReference>
<keyword evidence="2" id="KW-0433">Leucine-rich repeat</keyword>
<keyword evidence="4" id="KW-0378">Hydrolase</keyword>
<reference evidence="10" key="1">
    <citation type="submission" date="2016-07" db="EMBL/GenBank/DDBJ databases">
        <title>De novo transcriptome assembly of four accessions of the metal hyperaccumulator plant Noccaea caerulescens.</title>
        <authorList>
            <person name="Blande D."/>
            <person name="Halimaa P."/>
            <person name="Tervahauta A.I."/>
            <person name="Aarts M.G."/>
            <person name="Karenlampi S.O."/>
        </authorList>
    </citation>
    <scope>NUCLEOTIDE SEQUENCE</scope>
</reference>
<keyword evidence="6" id="KW-0520">NAD</keyword>
<dbReference type="InterPro" id="IPR044974">
    <property type="entry name" value="Disease_R_plants"/>
</dbReference>
<dbReference type="InterPro" id="IPR058192">
    <property type="entry name" value="WHD_ROQ1-like"/>
</dbReference>
<dbReference type="Gene3D" id="3.40.50.300">
    <property type="entry name" value="P-loop containing nucleotide triphosphate hydrolases"/>
    <property type="match status" value="1"/>
</dbReference>
<comment type="catalytic activity">
    <reaction evidence="7">
        <text>NAD(+) + H2O = ADP-D-ribose + nicotinamide + H(+)</text>
        <dbReference type="Rhea" id="RHEA:16301"/>
        <dbReference type="ChEBI" id="CHEBI:15377"/>
        <dbReference type="ChEBI" id="CHEBI:15378"/>
        <dbReference type="ChEBI" id="CHEBI:17154"/>
        <dbReference type="ChEBI" id="CHEBI:57540"/>
        <dbReference type="ChEBI" id="CHEBI:57967"/>
        <dbReference type="EC" id="3.2.2.6"/>
    </reaction>
    <physiologicalReaction direction="left-to-right" evidence="7">
        <dbReference type="Rhea" id="RHEA:16302"/>
    </physiologicalReaction>
</comment>
<evidence type="ECO:0000256" key="3">
    <source>
        <dbReference type="ARBA" id="ARBA00022737"/>
    </source>
</evidence>
<feature type="domain" description="TIR" evidence="9">
    <location>
        <begin position="12"/>
        <end position="176"/>
    </location>
</feature>
<dbReference type="InterPro" id="IPR000157">
    <property type="entry name" value="TIR_dom"/>
</dbReference>
<dbReference type="SMART" id="SM00255">
    <property type="entry name" value="TIR"/>
    <property type="match status" value="1"/>
</dbReference>
<evidence type="ECO:0000256" key="6">
    <source>
        <dbReference type="ARBA" id="ARBA00023027"/>
    </source>
</evidence>
<keyword evidence="3" id="KW-0677">Repeat</keyword>
<dbReference type="InterPro" id="IPR002182">
    <property type="entry name" value="NB-ARC"/>
</dbReference>
<protein>
    <recommendedName>
        <fullName evidence="1">ADP-ribosyl cyclase/cyclic ADP-ribose hydrolase</fullName>
        <ecNumber evidence="1">3.2.2.6</ecNumber>
    </recommendedName>
</protein>
<dbReference type="FunFam" id="3.40.50.10140:FF:000007">
    <property type="entry name" value="Disease resistance protein (TIR-NBS-LRR class)"/>
    <property type="match status" value="1"/>
</dbReference>
<dbReference type="GO" id="GO:0006952">
    <property type="term" value="P:defense response"/>
    <property type="evidence" value="ECO:0007669"/>
    <property type="project" value="UniProtKB-KW"/>
</dbReference>
<dbReference type="EMBL" id="GEVL01010055">
    <property type="protein sequence ID" value="JAU67286.1"/>
    <property type="molecule type" value="Transcribed_RNA"/>
</dbReference>
<evidence type="ECO:0000256" key="2">
    <source>
        <dbReference type="ARBA" id="ARBA00022614"/>
    </source>
</evidence>
<evidence type="ECO:0000259" key="9">
    <source>
        <dbReference type="PROSITE" id="PS50104"/>
    </source>
</evidence>
<dbReference type="InterPro" id="IPR032675">
    <property type="entry name" value="LRR_dom_sf"/>
</dbReference>
<dbReference type="PRINTS" id="PR00364">
    <property type="entry name" value="DISEASERSIST"/>
</dbReference>
<accession>A0A1J3HH19</accession>
<evidence type="ECO:0000313" key="10">
    <source>
        <dbReference type="EMBL" id="JAU67286.1"/>
    </source>
</evidence>
<dbReference type="Pfam" id="PF20160">
    <property type="entry name" value="C-JID"/>
    <property type="match status" value="1"/>
</dbReference>
<sequence length="1205" mass="135465">MAASTSSLSRNWMYQVFPSFCGGDVRKAFLSHILKELRSKGITPFIDNEIKRGQSIGPELVLAIRESRVAIVLLSVNYASSCWCLDELVEIIKCREESQQTVMTIFYQVDPTDVRKQIGDFGNAFEETCVGKTQEVKQAWRQALKDVASIAGYHTRNWDNEADLISKIASDVTGVLDFTPSRDFDEFIGIEARIVEINSLLSLQSDEVRMVGILGPTGIGKTSTVRVLYDQLSRGFQYSAFMENIKGSYERPCYDDYQLKLCLQKQLLSQIVNQKDIEVRHLGVAQEKLRDKKVLAVLDEVDCLWQLNAVANQPGWFGGGSRIIITTEDRKVLKAHGIDHIYEMKFPTRDEALQIFCLYAFGQKSPYDGFEELAWEVTELAGRLPLGLKVLGSYLRGMSMDEWIDAIPRLRSSLDRDIESTLRFSFDVLSDKDKALFLHIACFFVGFEVDRVQRCLANCGLDVNHGLLVLAQKSLITIEDGFVEMHCLLQQMGGEIVYKQSLDEPGKRQFLMDTTEISDLLDEDTGTGTVLGIKLRTLEREEIQISRSAFEGMNNLQFLAVDSVTLCIPEGLTCLPDKLRFIEWDDCPLRFWPSKFSGKFLVELIMRQSKLQKLWEGIKPLKCLKRMDLSYSQHLKEIPDLSNATSLEELNLYECAGLLELTSSIGNATKLTFCRLGSCLLLKEIPSSIGRLIKLELLDLNGCSSLKYLGGCSSLKDLDLSYSGIEEMPSSISSWSCLYRLDMSGCRNLKEFPNVHDTIVELVLCETGIEEVPPWIENVFRLRKLIMYGCKKLKNISPNISKLENLEILGLRISGENVFENARLFKAVIEWGPDMKNSWILRSDFKVDYILPRCLPEKALTSPLSLCFSSNGFKTIPDCIRRLSGLSKLDITECTKLIALPPLPGSLVSLDAQDCKSLKRIDSCFQNPKVCLNFADCINLNQKARKLIQTSACKYALLPGVKVPAHFTHQATSGSLAISLTLRPLPSSFRFKACILLSEGSNNSEDHNDEEDEKSMMGVSCRVRGKQNGLTVRYGSNQLHIPALYGYTDHLYIFEDSFCLNQDCPEAEEATLSELVFNFIVHDKTWKVKGCGVRVLNGENAYDDEGGEDEDDDCGGGEDEDGDDEDDEDGDDEDDGVGDGDNDDVEEDTEDVNETQEGEKSGFQSYGILSANQVPQKRMNRMRKRRIECGYDVAAHIHSSRVSRV</sequence>
<dbReference type="GO" id="GO:0043531">
    <property type="term" value="F:ADP binding"/>
    <property type="evidence" value="ECO:0007669"/>
    <property type="project" value="InterPro"/>
</dbReference>
<dbReference type="InterPro" id="IPR011713">
    <property type="entry name" value="Leu-rich_rpt_3"/>
</dbReference>
<proteinExistence type="predicted"/>
<dbReference type="SUPFAM" id="SSF46785">
    <property type="entry name" value="Winged helix' DNA-binding domain"/>
    <property type="match status" value="1"/>
</dbReference>
<keyword evidence="5" id="KW-0611">Plant defense</keyword>
<dbReference type="AlphaFoldDB" id="A0A1J3HH19"/>
<dbReference type="PANTHER" id="PTHR11017:SF333">
    <property type="entry name" value="ADP-RIBOSYL CYCLASE_CYCLIC ADP-RIBOSE HYDROLASE-RELATED"/>
    <property type="match status" value="1"/>
</dbReference>
<dbReference type="GO" id="GO:0051707">
    <property type="term" value="P:response to other organism"/>
    <property type="evidence" value="ECO:0007669"/>
    <property type="project" value="UniProtKB-ARBA"/>
</dbReference>
<dbReference type="PANTHER" id="PTHR11017">
    <property type="entry name" value="LEUCINE-RICH REPEAT-CONTAINING PROTEIN"/>
    <property type="match status" value="1"/>
</dbReference>
<dbReference type="SUPFAM" id="SSF52540">
    <property type="entry name" value="P-loop containing nucleoside triphosphate hydrolases"/>
    <property type="match status" value="1"/>
</dbReference>
<feature type="region of interest" description="Disordered" evidence="8">
    <location>
        <begin position="1098"/>
        <end position="1179"/>
    </location>
</feature>
<evidence type="ECO:0000256" key="7">
    <source>
        <dbReference type="ARBA" id="ARBA00047304"/>
    </source>
</evidence>
<name>A0A1J3HH19_NOCCA</name>
<dbReference type="Pfam" id="PF23282">
    <property type="entry name" value="WHD_ROQ1"/>
    <property type="match status" value="1"/>
</dbReference>
<dbReference type="InterPro" id="IPR036390">
    <property type="entry name" value="WH_DNA-bd_sf"/>
</dbReference>
<dbReference type="InterPro" id="IPR055414">
    <property type="entry name" value="LRR_R13L4/SHOC2-like"/>
</dbReference>
<dbReference type="GO" id="GO:0007165">
    <property type="term" value="P:signal transduction"/>
    <property type="evidence" value="ECO:0007669"/>
    <property type="project" value="InterPro"/>
</dbReference>
<organism evidence="10">
    <name type="scientific">Noccaea caerulescens</name>
    <name type="common">Alpine penny-cress</name>
    <name type="synonym">Thlaspi caerulescens</name>
    <dbReference type="NCBI Taxonomy" id="107243"/>
    <lineage>
        <taxon>Eukaryota</taxon>
        <taxon>Viridiplantae</taxon>
        <taxon>Streptophyta</taxon>
        <taxon>Embryophyta</taxon>
        <taxon>Tracheophyta</taxon>
        <taxon>Spermatophyta</taxon>
        <taxon>Magnoliopsida</taxon>
        <taxon>eudicotyledons</taxon>
        <taxon>Gunneridae</taxon>
        <taxon>Pentapetalae</taxon>
        <taxon>rosids</taxon>
        <taxon>malvids</taxon>
        <taxon>Brassicales</taxon>
        <taxon>Brassicaceae</taxon>
        <taxon>Coluteocarpeae</taxon>
        <taxon>Noccaea</taxon>
    </lineage>
</organism>
<dbReference type="InterPro" id="IPR035897">
    <property type="entry name" value="Toll_tir_struct_dom_sf"/>
</dbReference>
<dbReference type="PROSITE" id="PS50104">
    <property type="entry name" value="TIR"/>
    <property type="match status" value="1"/>
</dbReference>
<dbReference type="Gene3D" id="1.10.8.430">
    <property type="entry name" value="Helical domain of apoptotic protease-activating factors"/>
    <property type="match status" value="1"/>
</dbReference>
<gene>
    <name evidence="10" type="ORF">LE_TR19021_c0_g1_i1_g.61061</name>
</gene>
<evidence type="ECO:0000256" key="8">
    <source>
        <dbReference type="SAM" id="MobiDB-lite"/>
    </source>
</evidence>
<dbReference type="InterPro" id="IPR045344">
    <property type="entry name" value="C-JID"/>
</dbReference>
<dbReference type="GO" id="GO:0061809">
    <property type="term" value="F:NAD+ nucleosidase activity, cyclic ADP-ribose generating"/>
    <property type="evidence" value="ECO:0007669"/>
    <property type="project" value="UniProtKB-EC"/>
</dbReference>
<dbReference type="SUPFAM" id="SSF52058">
    <property type="entry name" value="L domain-like"/>
    <property type="match status" value="1"/>
</dbReference>
<dbReference type="Pfam" id="PF00931">
    <property type="entry name" value="NB-ARC"/>
    <property type="match status" value="1"/>
</dbReference>
<dbReference type="SUPFAM" id="SSF52200">
    <property type="entry name" value="Toll/Interleukin receptor TIR domain"/>
    <property type="match status" value="1"/>
</dbReference>
<dbReference type="Pfam" id="PF07725">
    <property type="entry name" value="LRR_3"/>
    <property type="match status" value="1"/>
</dbReference>
<dbReference type="FunFam" id="1.10.8.430:FF:000002">
    <property type="entry name" value="Disease resistance protein (TIR-NBS-LRR class)"/>
    <property type="match status" value="1"/>
</dbReference>
<evidence type="ECO:0000256" key="5">
    <source>
        <dbReference type="ARBA" id="ARBA00022821"/>
    </source>
</evidence>
<dbReference type="InterPro" id="IPR042197">
    <property type="entry name" value="Apaf_helical"/>
</dbReference>
<evidence type="ECO:0000256" key="1">
    <source>
        <dbReference type="ARBA" id="ARBA00011982"/>
    </source>
</evidence>
<dbReference type="Pfam" id="PF01582">
    <property type="entry name" value="TIR"/>
    <property type="match status" value="1"/>
</dbReference>
<dbReference type="Pfam" id="PF23598">
    <property type="entry name" value="LRR_14"/>
    <property type="match status" value="1"/>
</dbReference>
<feature type="compositionally biased region" description="Acidic residues" evidence="8">
    <location>
        <begin position="1101"/>
        <end position="1156"/>
    </location>
</feature>
<dbReference type="EC" id="3.2.2.6" evidence="1"/>
<dbReference type="Gene3D" id="3.80.10.10">
    <property type="entry name" value="Ribonuclease Inhibitor"/>
    <property type="match status" value="2"/>
</dbReference>
<evidence type="ECO:0000256" key="4">
    <source>
        <dbReference type="ARBA" id="ARBA00022801"/>
    </source>
</evidence>
<dbReference type="FunFam" id="3.40.50.300:FF:001002">
    <property type="entry name" value="Disease resistance protein (TIR-NBS-LRR class)"/>
    <property type="match status" value="1"/>
</dbReference>
<dbReference type="InterPro" id="IPR027417">
    <property type="entry name" value="P-loop_NTPase"/>
</dbReference>